<gene>
    <name evidence="1" type="ORF">V6257_11330</name>
</gene>
<dbReference type="RefSeq" id="WP_188161592.1">
    <property type="nucleotide sequence ID" value="NZ_JBAKAW010000010.1"/>
</dbReference>
<evidence type="ECO:0000313" key="1">
    <source>
        <dbReference type="EMBL" id="MEL0655626.1"/>
    </source>
</evidence>
<keyword evidence="2" id="KW-1185">Reference proteome</keyword>
<reference evidence="1 2" key="1">
    <citation type="submission" date="2024-02" db="EMBL/GenBank/DDBJ databases">
        <title>Bacteria isolated from the canopy kelp, Nereocystis luetkeana.</title>
        <authorList>
            <person name="Pfister C.A."/>
            <person name="Younker I.T."/>
            <person name="Light S.H."/>
        </authorList>
    </citation>
    <scope>NUCLEOTIDE SEQUENCE [LARGE SCALE GENOMIC DNA]</scope>
    <source>
        <strain evidence="1 2">TI.1.03</strain>
    </source>
</reference>
<evidence type="ECO:0000313" key="2">
    <source>
        <dbReference type="Proteomes" id="UP001371391"/>
    </source>
</evidence>
<dbReference type="EMBL" id="JBAKAW010000010">
    <property type="protein sequence ID" value="MEL0655626.1"/>
    <property type="molecule type" value="Genomic_DNA"/>
</dbReference>
<organism evidence="1 2">
    <name type="scientific">Pseudoalteromonas issachenkonii</name>
    <dbReference type="NCBI Taxonomy" id="152297"/>
    <lineage>
        <taxon>Bacteria</taxon>
        <taxon>Pseudomonadati</taxon>
        <taxon>Pseudomonadota</taxon>
        <taxon>Gammaproteobacteria</taxon>
        <taxon>Alteromonadales</taxon>
        <taxon>Pseudoalteromonadaceae</taxon>
        <taxon>Pseudoalteromonas</taxon>
    </lineage>
</organism>
<accession>A0ABU9H1S2</accession>
<name>A0ABU9H1S2_9GAMM</name>
<proteinExistence type="predicted"/>
<sequence length="78" mass="9468">MVITETKLKLFEKLIKSRLFSQKKYFYFFIKKQKINKITTLIDLLESPEGQDKLEKEIDFFIRTNKKQHIKRFLGALK</sequence>
<dbReference type="Proteomes" id="UP001371391">
    <property type="component" value="Unassembled WGS sequence"/>
</dbReference>
<comment type="caution">
    <text evidence="1">The sequence shown here is derived from an EMBL/GenBank/DDBJ whole genome shotgun (WGS) entry which is preliminary data.</text>
</comment>
<protein>
    <submittedName>
        <fullName evidence="1">Uncharacterized protein</fullName>
    </submittedName>
</protein>